<dbReference type="SUPFAM" id="SSF56300">
    <property type="entry name" value="Metallo-dependent phosphatases"/>
    <property type="match status" value="1"/>
</dbReference>
<reference evidence="2 3" key="1">
    <citation type="submission" date="2020-08" db="EMBL/GenBank/DDBJ databases">
        <title>Genomic Encyclopedia of Type Strains, Phase IV (KMG-V): Genome sequencing to study the core and pangenomes of soil and plant-associated prokaryotes.</title>
        <authorList>
            <person name="Whitman W."/>
        </authorList>
    </citation>
    <scope>NUCLEOTIDE SEQUENCE [LARGE SCALE GENOMIC DNA]</scope>
    <source>
        <strain evidence="2 3">SEMIA 4074</strain>
    </source>
</reference>
<dbReference type="EMBL" id="JACIFV010000017">
    <property type="protein sequence ID" value="MBB4194176.1"/>
    <property type="molecule type" value="Genomic_DNA"/>
</dbReference>
<dbReference type="GO" id="GO:0008663">
    <property type="term" value="F:2',3'-cyclic-nucleotide 2'-phosphodiesterase activity"/>
    <property type="evidence" value="ECO:0007669"/>
    <property type="project" value="TreeGrafter"/>
</dbReference>
<dbReference type="Gene3D" id="3.60.21.10">
    <property type="match status" value="1"/>
</dbReference>
<sequence>MSSSAVPLFRFGIIADPQYAAVAPHAAMDRYYANSLTKVAEAIEIFNGEELSFVMTLGDVIDRSFASFDDILPVYGKLRHEALFLLGNHDFSVSAGHLSEVAARLGMPSPYYSFSRHGWRFIVLDGNEVSTFAPLEGHPHRALAARLLAELQAKEAANAHHWNGALSDEQFAWLGNEIANAAAAGEKVIVINHYPVYPPGEHGMWDSERVVALLASQPHVIAYLNGHDHAGNYGKAGACHFVNFKGVVDTEKQNAFAIVEVHADSIEIRGFGREESRTLVYQAATGAGTSFHPAQACATLPSDPCNSCPSP</sequence>
<name>A0A7W6QAW5_9HYPH</name>
<dbReference type="Proteomes" id="UP000524492">
    <property type="component" value="Unassembled WGS sequence"/>
</dbReference>
<evidence type="ECO:0000313" key="3">
    <source>
        <dbReference type="Proteomes" id="UP000524492"/>
    </source>
</evidence>
<dbReference type="InterPro" id="IPR004843">
    <property type="entry name" value="Calcineurin-like_PHP"/>
</dbReference>
<dbReference type="AlphaFoldDB" id="A0A7W6QAW5"/>
<protein>
    <submittedName>
        <fullName evidence="2">3',5'-cyclic AMP phosphodiesterase CpdA</fullName>
    </submittedName>
</protein>
<dbReference type="PANTHER" id="PTHR16509:SF8">
    <property type="entry name" value="MANGANESE-DEPENDENT ADP-RIBOSE_CDP-ALCOHOL DIPHOSPHATASE"/>
    <property type="match status" value="1"/>
</dbReference>
<evidence type="ECO:0000313" key="2">
    <source>
        <dbReference type="EMBL" id="MBB4194176.1"/>
    </source>
</evidence>
<dbReference type="Pfam" id="PF00149">
    <property type="entry name" value="Metallophos"/>
    <property type="match status" value="1"/>
</dbReference>
<feature type="domain" description="Calcineurin-like phosphoesterase" evidence="1">
    <location>
        <begin position="9"/>
        <end position="230"/>
    </location>
</feature>
<dbReference type="PANTHER" id="PTHR16509">
    <property type="match status" value="1"/>
</dbReference>
<comment type="caution">
    <text evidence="2">The sequence shown here is derived from an EMBL/GenBank/DDBJ whole genome shotgun (WGS) entry which is preliminary data.</text>
</comment>
<dbReference type="InterPro" id="IPR029052">
    <property type="entry name" value="Metallo-depent_PP-like"/>
</dbReference>
<proteinExistence type="predicted"/>
<dbReference type="GO" id="GO:0047734">
    <property type="term" value="F:CDP-glycerol diphosphatase activity"/>
    <property type="evidence" value="ECO:0007669"/>
    <property type="project" value="TreeGrafter"/>
</dbReference>
<organism evidence="2 3">
    <name type="scientific">Rhizobium aethiopicum</name>
    <dbReference type="NCBI Taxonomy" id="1138170"/>
    <lineage>
        <taxon>Bacteria</taxon>
        <taxon>Pseudomonadati</taxon>
        <taxon>Pseudomonadota</taxon>
        <taxon>Alphaproteobacteria</taxon>
        <taxon>Hyphomicrobiales</taxon>
        <taxon>Rhizobiaceae</taxon>
        <taxon>Rhizobium/Agrobacterium group</taxon>
        <taxon>Rhizobium</taxon>
    </lineage>
</organism>
<dbReference type="GO" id="GO:0047631">
    <property type="term" value="F:ADP-ribose diphosphatase activity"/>
    <property type="evidence" value="ECO:0007669"/>
    <property type="project" value="TreeGrafter"/>
</dbReference>
<dbReference type="GO" id="GO:0030145">
    <property type="term" value="F:manganese ion binding"/>
    <property type="evidence" value="ECO:0007669"/>
    <property type="project" value="TreeGrafter"/>
</dbReference>
<evidence type="ECO:0000259" key="1">
    <source>
        <dbReference type="Pfam" id="PF00149"/>
    </source>
</evidence>
<gene>
    <name evidence="2" type="ORF">GGD53_004354</name>
</gene>
<accession>A0A7W6QAW5</accession>
<keyword evidence="3" id="KW-1185">Reference proteome</keyword>